<accession>A0A2M8W288</accession>
<dbReference type="InterPro" id="IPR036812">
    <property type="entry name" value="NAD(P)_OxRdtase_dom_sf"/>
</dbReference>
<name>A0A2M8W288_9RHOB</name>
<proteinExistence type="predicted"/>
<keyword evidence="4" id="KW-1185">Reference proteome</keyword>
<dbReference type="InterPro" id="IPR023210">
    <property type="entry name" value="NADP_OxRdtase_dom"/>
</dbReference>
<dbReference type="CDD" id="cd19094">
    <property type="entry name" value="AKR_Tas-like"/>
    <property type="match status" value="1"/>
</dbReference>
<sequence>MKQLPLGRTDIMVSEWCLGTMTFGNQTPEDDAHRQIDMSLDAGINFLDTAEMYPVNPIRAETVGLSEQVIGNWIAKTGRRDEIVVATKVSGNNPGWVREGRGYDGDVIREAVDTSLKRLQTDVIDLYQMHWPIRGSYMFRQNWTYDPSGQNRQQTMDHMMDVLEALGEAVKAGKVRAIGMSNESAWGMTKWIDQAEAAGLPRMASVQNEYSLLCRMCDTDVAEMSVNEDVTLLSFSPLACGLLTGKYQNGAVPEGSRLSINGDLGGRVTDRMWPAVQAYLDLATKHGLDPLHMAMAWQRTRPFAVSAIFGATTADQLTRILSGKDVVLSDALIAEIDAVHQQHPMPY</sequence>
<dbReference type="Proteomes" id="UP000228531">
    <property type="component" value="Unassembled WGS sequence"/>
</dbReference>
<feature type="domain" description="NADP-dependent oxidoreductase" evidence="2">
    <location>
        <begin position="17"/>
        <end position="339"/>
    </location>
</feature>
<reference evidence="3 4" key="1">
    <citation type="submission" date="2017-11" db="EMBL/GenBank/DDBJ databases">
        <title>Genomic Encyclopedia of Archaeal and Bacterial Type Strains, Phase II (KMG-II): From Individual Species to Whole Genera.</title>
        <authorList>
            <person name="Goeker M."/>
        </authorList>
    </citation>
    <scope>NUCLEOTIDE SEQUENCE [LARGE SCALE GENOMIC DNA]</scope>
    <source>
        <strain evidence="3 4">DSM 29128</strain>
    </source>
</reference>
<comment type="caution">
    <text evidence="3">The sequence shown here is derived from an EMBL/GenBank/DDBJ whole genome shotgun (WGS) entry which is preliminary data.</text>
</comment>
<dbReference type="PANTHER" id="PTHR43364:SF4">
    <property type="entry name" value="NAD(P)-LINKED OXIDOREDUCTASE SUPERFAMILY PROTEIN"/>
    <property type="match status" value="1"/>
</dbReference>
<organism evidence="3 4">
    <name type="scientific">Yoonia maricola</name>
    <dbReference type="NCBI Taxonomy" id="420999"/>
    <lineage>
        <taxon>Bacteria</taxon>
        <taxon>Pseudomonadati</taxon>
        <taxon>Pseudomonadota</taxon>
        <taxon>Alphaproteobacteria</taxon>
        <taxon>Rhodobacterales</taxon>
        <taxon>Paracoccaceae</taxon>
        <taxon>Yoonia</taxon>
    </lineage>
</organism>
<dbReference type="Gene3D" id="3.20.20.100">
    <property type="entry name" value="NADP-dependent oxidoreductase domain"/>
    <property type="match status" value="1"/>
</dbReference>
<dbReference type="AlphaFoldDB" id="A0A2M8W288"/>
<dbReference type="Pfam" id="PF00248">
    <property type="entry name" value="Aldo_ket_red"/>
    <property type="match status" value="1"/>
</dbReference>
<keyword evidence="1" id="KW-0560">Oxidoreductase</keyword>
<dbReference type="OrthoDB" id="9803483at2"/>
<gene>
    <name evidence="3" type="ORF">BC777_3039</name>
</gene>
<evidence type="ECO:0000313" key="3">
    <source>
        <dbReference type="EMBL" id="PJI85043.1"/>
    </source>
</evidence>
<dbReference type="SUPFAM" id="SSF51430">
    <property type="entry name" value="NAD(P)-linked oxidoreductase"/>
    <property type="match status" value="1"/>
</dbReference>
<dbReference type="GO" id="GO:0016491">
    <property type="term" value="F:oxidoreductase activity"/>
    <property type="evidence" value="ECO:0007669"/>
    <property type="project" value="UniProtKB-KW"/>
</dbReference>
<dbReference type="PANTHER" id="PTHR43364">
    <property type="entry name" value="NADH-SPECIFIC METHYLGLYOXAL REDUCTASE-RELATED"/>
    <property type="match status" value="1"/>
</dbReference>
<evidence type="ECO:0000313" key="4">
    <source>
        <dbReference type="Proteomes" id="UP000228531"/>
    </source>
</evidence>
<dbReference type="RefSeq" id="WP_100368994.1">
    <property type="nucleotide sequence ID" value="NZ_PGTY01000003.1"/>
</dbReference>
<dbReference type="EMBL" id="PGTY01000003">
    <property type="protein sequence ID" value="PJI85043.1"/>
    <property type="molecule type" value="Genomic_DNA"/>
</dbReference>
<dbReference type="InterPro" id="IPR050523">
    <property type="entry name" value="AKR_Detox_Biosynth"/>
</dbReference>
<evidence type="ECO:0000259" key="2">
    <source>
        <dbReference type="Pfam" id="PF00248"/>
    </source>
</evidence>
<evidence type="ECO:0000256" key="1">
    <source>
        <dbReference type="ARBA" id="ARBA00023002"/>
    </source>
</evidence>
<protein>
    <submittedName>
        <fullName evidence="3">Aryl-alcohol dehydrogenase-like predicted oxidoreductase</fullName>
    </submittedName>
</protein>